<evidence type="ECO:0000313" key="1">
    <source>
        <dbReference type="EMBL" id="MBO2446335.1"/>
    </source>
</evidence>
<gene>
    <name evidence="1" type="ORF">J4573_04485</name>
</gene>
<comment type="caution">
    <text evidence="1">The sequence shown here is derived from an EMBL/GenBank/DDBJ whole genome shotgun (WGS) entry which is preliminary data.</text>
</comment>
<protein>
    <submittedName>
        <fullName evidence="1">Uncharacterized protein</fullName>
    </submittedName>
</protein>
<keyword evidence="2" id="KW-1185">Reference proteome</keyword>
<organism evidence="1 2">
    <name type="scientific">Actinomadura barringtoniae</name>
    <dbReference type="NCBI Taxonomy" id="1427535"/>
    <lineage>
        <taxon>Bacteria</taxon>
        <taxon>Bacillati</taxon>
        <taxon>Actinomycetota</taxon>
        <taxon>Actinomycetes</taxon>
        <taxon>Streptosporangiales</taxon>
        <taxon>Thermomonosporaceae</taxon>
        <taxon>Actinomadura</taxon>
    </lineage>
</organism>
<dbReference type="Proteomes" id="UP000669179">
    <property type="component" value="Unassembled WGS sequence"/>
</dbReference>
<reference evidence="1" key="1">
    <citation type="submission" date="2021-03" db="EMBL/GenBank/DDBJ databases">
        <authorList>
            <person name="Kanchanasin P."/>
            <person name="Saeng-In P."/>
            <person name="Phongsopitanun W."/>
            <person name="Yuki M."/>
            <person name="Kudo T."/>
            <person name="Ohkuma M."/>
            <person name="Tanasupawat S."/>
        </authorList>
    </citation>
    <scope>NUCLEOTIDE SEQUENCE</scope>
    <source>
        <strain evidence="1">GKU 128</strain>
    </source>
</reference>
<dbReference type="RefSeq" id="WP_208253947.1">
    <property type="nucleotide sequence ID" value="NZ_JAGEOJ010000002.1"/>
</dbReference>
<name>A0A939T7Y2_9ACTN</name>
<proteinExistence type="predicted"/>
<evidence type="ECO:0000313" key="2">
    <source>
        <dbReference type="Proteomes" id="UP000669179"/>
    </source>
</evidence>
<sequence>MKLEAQHLPGLRQAKSGLLDDLRAHPDVTTVGYGFRRRRGEITDEPVVIVSVAKKRPQGYVSTRRLLPATVHTEGRAYGIDVIQAARFTFDDPAAQAADDPTISGRFRPMLQGCRLGNPSVGSSGTFCCLVIDKTDGKLCALTTGRAVGFGKGGGVGDSIAQPYGSKDPADQIGTLKRFIPMVGPDNPDVLNRVDAGLVELKPDLGISTRIALGLMGDKPISAQHQIVGMLLATSSDGSALYMRIERVLADLNVKLLNCPNEDAIGFSDFNDNVEKVSSFSKYTSRPIVAMGVTPVRVDGTRYYFDDLVQVDLGFASPGPDHGAAVLLGGNGNVGGPYLPAQCQLLSTVQGLYDLPVTQDQALVDKARDGFLTSSKVGRLLIRATYANLDLITERAKRAAGSSEKSGAGQYYTLYHDLFTRIMADPEHSTEKIQQKYLNDTLMALNGLGQFQRLLPAEVTGFRALYASVLSKTVGMGYNELLAYMNDPAVYDKVYTGLKNITTLDMIAPGLGD</sequence>
<dbReference type="EMBL" id="JAGEOJ010000002">
    <property type="protein sequence ID" value="MBO2446335.1"/>
    <property type="molecule type" value="Genomic_DNA"/>
</dbReference>
<accession>A0A939T7Y2</accession>
<dbReference type="AlphaFoldDB" id="A0A939T7Y2"/>